<dbReference type="EMBL" id="SCEB01214731">
    <property type="protein sequence ID" value="RXM33536.1"/>
    <property type="molecule type" value="Genomic_DNA"/>
</dbReference>
<comment type="catalytic activity">
    <reaction evidence="12">
        <text>corticosterone + NAD(+) = 11-dehydrocorticosterone + NADH + H(+)</text>
        <dbReference type="Rhea" id="RHEA:42204"/>
        <dbReference type="ChEBI" id="CHEBI:15378"/>
        <dbReference type="ChEBI" id="CHEBI:16827"/>
        <dbReference type="ChEBI" id="CHEBI:57540"/>
        <dbReference type="ChEBI" id="CHEBI:57945"/>
        <dbReference type="ChEBI" id="CHEBI:78600"/>
    </reaction>
    <physiologicalReaction direction="left-to-right" evidence="12">
        <dbReference type="Rhea" id="RHEA:42205"/>
    </physiologicalReaction>
</comment>
<dbReference type="InterPro" id="IPR020904">
    <property type="entry name" value="Sc_DH/Rdtase_CS"/>
</dbReference>
<comment type="catalytic activity">
    <reaction evidence="11">
        <text>11beta,17beta-dihydroxyandrost-4-ene-3-one + NAD(+) = 17beta-hydroxyandrost-4-ene-3,11-dione + NADH + H(+)</text>
        <dbReference type="Rhea" id="RHEA:69368"/>
        <dbReference type="ChEBI" id="CHEBI:15378"/>
        <dbReference type="ChEBI" id="CHEBI:34133"/>
        <dbReference type="ChEBI" id="CHEBI:57540"/>
        <dbReference type="ChEBI" id="CHEBI:57945"/>
        <dbReference type="ChEBI" id="CHEBI:81481"/>
    </reaction>
    <physiologicalReaction direction="left-to-right" evidence="11">
        <dbReference type="Rhea" id="RHEA:69369"/>
    </physiologicalReaction>
</comment>
<dbReference type="GO" id="GO:0008211">
    <property type="term" value="P:glucocorticoid metabolic process"/>
    <property type="evidence" value="ECO:0007669"/>
    <property type="project" value="TreeGrafter"/>
</dbReference>
<evidence type="ECO:0000256" key="2">
    <source>
        <dbReference type="ARBA" id="ARBA00006484"/>
    </source>
</evidence>
<comment type="catalytic activity">
    <reaction evidence="9">
        <text>11beta-hydroxyandrost-4-ene-3,17-dione + NAD(+) = androst-4-ene-3,11,17-trione + NADH + H(+)</text>
        <dbReference type="Rhea" id="RHEA:69408"/>
        <dbReference type="ChEBI" id="CHEBI:2495"/>
        <dbReference type="ChEBI" id="CHEBI:15378"/>
        <dbReference type="ChEBI" id="CHEBI:27967"/>
        <dbReference type="ChEBI" id="CHEBI:57540"/>
        <dbReference type="ChEBI" id="CHEBI:57945"/>
    </reaction>
    <physiologicalReaction direction="left-to-right" evidence="9">
        <dbReference type="Rhea" id="RHEA:69409"/>
    </physiologicalReaction>
</comment>
<sequence length="356" mass="39875">MYLGVMSVFFGWTVKRILASERSSAPTLLVYSALFLLMERLCSFCLPTCVGLGVFCAACWLIMGTVAAAKPLPVEGKAVFITGLWGLVNNAGVCVNFGDAELSLMSNYRGCMEVNFFGTLEVTKTFLPLVRQSQGRLVTISSPSGEQPFPCLAAYGASKAALNLFINTLRHELKLWDVKVSIILPSSYKTGEQPFPCLAAYGASKAALNLFVNTLRHELKLWDVKISIILPSSYKTGQSRNVEYWEEQYKHLIENLPLSLMEEYGEEYLLETKKLFFQFAETATEDLSPVTNSIAEALLSRQPKVRYYAGQGVGLMYFIHCYLPVSISDRFLQKLFMKKSVLPRALQKRNNNNKKK</sequence>
<gene>
    <name evidence="14" type="ORF">EOD39_1238</name>
</gene>
<dbReference type="AlphaFoldDB" id="A0A444UEC7"/>
<evidence type="ECO:0000256" key="3">
    <source>
        <dbReference type="ARBA" id="ARBA00023002"/>
    </source>
</evidence>
<comment type="catalytic activity">
    <reaction evidence="10">
        <text>an 11beta-hydroxysteroid + NAD(+) = an 11-oxosteroid + NADH + H(+)</text>
        <dbReference type="Rhea" id="RHEA:53116"/>
        <dbReference type="ChEBI" id="CHEBI:15378"/>
        <dbReference type="ChEBI" id="CHEBI:35346"/>
        <dbReference type="ChEBI" id="CHEBI:47787"/>
        <dbReference type="ChEBI" id="CHEBI:57540"/>
        <dbReference type="ChEBI" id="CHEBI:57945"/>
    </reaction>
    <physiologicalReaction direction="left-to-right" evidence="10">
        <dbReference type="Rhea" id="RHEA:53117"/>
    </physiologicalReaction>
</comment>
<dbReference type="SUPFAM" id="SSF51735">
    <property type="entry name" value="NAD(P)-binding Rossmann-fold domains"/>
    <property type="match status" value="2"/>
</dbReference>
<dbReference type="PROSITE" id="PS00061">
    <property type="entry name" value="ADH_SHORT"/>
    <property type="match status" value="1"/>
</dbReference>
<evidence type="ECO:0000256" key="6">
    <source>
        <dbReference type="ARBA" id="ARBA00040320"/>
    </source>
</evidence>
<evidence type="ECO:0000256" key="13">
    <source>
        <dbReference type="RuleBase" id="RU000363"/>
    </source>
</evidence>
<dbReference type="PANTHER" id="PTHR43313:SF2">
    <property type="entry name" value="11-BETA-HYDROXYSTEROID DEHYDROGENASE TYPE 2"/>
    <property type="match status" value="1"/>
</dbReference>
<dbReference type="PRINTS" id="PR00080">
    <property type="entry name" value="SDRFAMILY"/>
</dbReference>
<dbReference type="PANTHER" id="PTHR43313">
    <property type="entry name" value="SHORT-CHAIN DEHYDROGENASE/REDUCTASE FAMILY 9C"/>
    <property type="match status" value="1"/>
</dbReference>
<reference evidence="14 15" key="1">
    <citation type="submission" date="2019-01" db="EMBL/GenBank/DDBJ databases">
        <title>Draft Genome and Complete Hox-Cluster Characterization of the Sterlet Sturgeon (Acipenser ruthenus).</title>
        <authorList>
            <person name="Wei Q."/>
        </authorList>
    </citation>
    <scope>NUCLEOTIDE SEQUENCE [LARGE SCALE GENOMIC DNA]</scope>
    <source>
        <strain evidence="14">WHYD16114868_AA</strain>
        <tissue evidence="14">Blood</tissue>
    </source>
</reference>
<dbReference type="GO" id="GO:0070523">
    <property type="term" value="F:11-beta-hydroxysteroid dehydrogenase (NAD+) activity"/>
    <property type="evidence" value="ECO:0007669"/>
    <property type="project" value="TreeGrafter"/>
</dbReference>
<dbReference type="InterPro" id="IPR036291">
    <property type="entry name" value="NAD(P)-bd_dom_sf"/>
</dbReference>
<name>A0A444UEC7_ACIRT</name>
<dbReference type="InterPro" id="IPR002347">
    <property type="entry name" value="SDR_fam"/>
</dbReference>
<comment type="pathway">
    <text evidence="1">Steroid metabolism.</text>
</comment>
<evidence type="ECO:0000256" key="1">
    <source>
        <dbReference type="ARBA" id="ARBA00004854"/>
    </source>
</evidence>
<organism evidence="14 15">
    <name type="scientific">Acipenser ruthenus</name>
    <name type="common">Sterlet sturgeon</name>
    <dbReference type="NCBI Taxonomy" id="7906"/>
    <lineage>
        <taxon>Eukaryota</taxon>
        <taxon>Metazoa</taxon>
        <taxon>Chordata</taxon>
        <taxon>Craniata</taxon>
        <taxon>Vertebrata</taxon>
        <taxon>Euteleostomi</taxon>
        <taxon>Actinopterygii</taxon>
        <taxon>Chondrostei</taxon>
        <taxon>Acipenseriformes</taxon>
        <taxon>Acipenseridae</taxon>
        <taxon>Acipenser</taxon>
    </lineage>
</organism>
<accession>A0A444UEC7</accession>
<evidence type="ECO:0000256" key="12">
    <source>
        <dbReference type="ARBA" id="ARBA00048774"/>
    </source>
</evidence>
<evidence type="ECO:0000256" key="8">
    <source>
        <dbReference type="ARBA" id="ARBA00042028"/>
    </source>
</evidence>
<protein>
    <recommendedName>
        <fullName evidence="6">11-beta-hydroxysteroid dehydrogenase type 2</fullName>
    </recommendedName>
    <alternativeName>
        <fullName evidence="7">Corticosteroid 11-beta-dehydrogenase isozyme 2</fullName>
    </alternativeName>
    <alternativeName>
        <fullName evidence="8">NAD-dependent 11-beta-hydroxysteroid dehydrogenase</fullName>
    </alternativeName>
</protein>
<keyword evidence="5" id="KW-0753">Steroid metabolism</keyword>
<evidence type="ECO:0000313" key="14">
    <source>
        <dbReference type="EMBL" id="RXM33536.1"/>
    </source>
</evidence>
<evidence type="ECO:0000256" key="9">
    <source>
        <dbReference type="ARBA" id="ARBA00047650"/>
    </source>
</evidence>
<comment type="caution">
    <text evidence="14">The sequence shown here is derived from an EMBL/GenBank/DDBJ whole genome shotgun (WGS) entry which is preliminary data.</text>
</comment>
<evidence type="ECO:0000313" key="15">
    <source>
        <dbReference type="Proteomes" id="UP000289886"/>
    </source>
</evidence>
<dbReference type="Proteomes" id="UP000289886">
    <property type="component" value="Unassembled WGS sequence"/>
</dbReference>
<evidence type="ECO:0000256" key="4">
    <source>
        <dbReference type="ARBA" id="ARBA00023098"/>
    </source>
</evidence>
<evidence type="ECO:0000256" key="11">
    <source>
        <dbReference type="ARBA" id="ARBA00048218"/>
    </source>
</evidence>
<dbReference type="PRINTS" id="PR00081">
    <property type="entry name" value="GDHRDH"/>
</dbReference>
<evidence type="ECO:0000256" key="5">
    <source>
        <dbReference type="ARBA" id="ARBA00023221"/>
    </source>
</evidence>
<comment type="similarity">
    <text evidence="2 13">Belongs to the short-chain dehydrogenases/reductases (SDR) family.</text>
</comment>
<dbReference type="Pfam" id="PF00106">
    <property type="entry name" value="adh_short"/>
    <property type="match status" value="1"/>
</dbReference>
<evidence type="ECO:0000256" key="7">
    <source>
        <dbReference type="ARBA" id="ARBA00041540"/>
    </source>
</evidence>
<dbReference type="Gene3D" id="3.40.50.720">
    <property type="entry name" value="NAD(P)-binding Rossmann-like Domain"/>
    <property type="match status" value="2"/>
</dbReference>
<evidence type="ECO:0000256" key="10">
    <source>
        <dbReference type="ARBA" id="ARBA00047817"/>
    </source>
</evidence>
<keyword evidence="15" id="KW-1185">Reference proteome</keyword>
<keyword evidence="3" id="KW-0560">Oxidoreductase</keyword>
<keyword evidence="4" id="KW-0443">Lipid metabolism</keyword>
<proteinExistence type="inferred from homology"/>